<dbReference type="InParanoid" id="A0A2T3AWG1"/>
<evidence type="ECO:0000313" key="4">
    <source>
        <dbReference type="Proteomes" id="UP000241818"/>
    </source>
</evidence>
<protein>
    <submittedName>
        <fullName evidence="3">Uncharacterized protein</fullName>
    </submittedName>
</protein>
<reference evidence="3 4" key="1">
    <citation type="journal article" date="2018" name="New Phytol.">
        <title>Comparative genomics and transcriptomics depict ericoid mycorrhizal fungi as versatile saprotrophs and plant mutualists.</title>
        <authorList>
            <person name="Martino E."/>
            <person name="Morin E."/>
            <person name="Grelet G.A."/>
            <person name="Kuo A."/>
            <person name="Kohler A."/>
            <person name="Daghino S."/>
            <person name="Barry K.W."/>
            <person name="Cichocki N."/>
            <person name="Clum A."/>
            <person name="Dockter R.B."/>
            <person name="Hainaut M."/>
            <person name="Kuo R.C."/>
            <person name="LaButti K."/>
            <person name="Lindahl B.D."/>
            <person name="Lindquist E.A."/>
            <person name="Lipzen A."/>
            <person name="Khouja H.R."/>
            <person name="Magnuson J."/>
            <person name="Murat C."/>
            <person name="Ohm R.A."/>
            <person name="Singer S.W."/>
            <person name="Spatafora J.W."/>
            <person name="Wang M."/>
            <person name="Veneault-Fourrey C."/>
            <person name="Henrissat B."/>
            <person name="Grigoriev I.V."/>
            <person name="Martin F.M."/>
            <person name="Perotto S."/>
        </authorList>
    </citation>
    <scope>NUCLEOTIDE SEQUENCE [LARGE SCALE GENOMIC DNA]</scope>
    <source>
        <strain evidence="3 4">ATCC 22711</strain>
    </source>
</reference>
<organism evidence="3 4">
    <name type="scientific">Amorphotheca resinae ATCC 22711</name>
    <dbReference type="NCBI Taxonomy" id="857342"/>
    <lineage>
        <taxon>Eukaryota</taxon>
        <taxon>Fungi</taxon>
        <taxon>Dikarya</taxon>
        <taxon>Ascomycota</taxon>
        <taxon>Pezizomycotina</taxon>
        <taxon>Leotiomycetes</taxon>
        <taxon>Helotiales</taxon>
        <taxon>Amorphothecaceae</taxon>
        <taxon>Amorphotheca</taxon>
    </lineage>
</organism>
<dbReference type="AlphaFoldDB" id="A0A2T3AWG1"/>
<sequence>MAVIWGLDLKEMQWWKFKASYMFNRVYHLRCTKMIVYQIAMILCVISESVGTAALSDYVDQQDGIQRRSNGLAHVHNDDYVGIASYNIFVGIAVATIFGSGFFFDLFWPERTESKSVRLAWKISSLTVSLMALADAIAMTVIVATRKTYITGVSPEYANLLFVQNGPPPVLYRKNSECVASVVILWPGVVASFASTYIMWRSHFHDDQFGPLAARYRSKASDELTDLPSYSSKPVGEQESAARVDSSSSRDPYLPSWTSKPLGEGEVAVPVDTSSSRDTYSPTGPASPYSSSSRDPYSYWTGTPVGEADIAVPVDGSSGRDSPYYPPYYTRKPVGEDETTVPVDSSSSRGPYYEV</sequence>
<feature type="transmembrane region" description="Helical" evidence="2">
    <location>
        <begin position="86"/>
        <end position="107"/>
    </location>
</feature>
<evidence type="ECO:0000313" key="3">
    <source>
        <dbReference type="EMBL" id="PSS13014.1"/>
    </source>
</evidence>
<dbReference type="OrthoDB" id="3596006at2759"/>
<proteinExistence type="predicted"/>
<name>A0A2T3AWG1_AMORE</name>
<feature type="transmembrane region" description="Helical" evidence="2">
    <location>
        <begin position="35"/>
        <end position="55"/>
    </location>
</feature>
<feature type="compositionally biased region" description="Low complexity" evidence="1">
    <location>
        <begin position="241"/>
        <end position="251"/>
    </location>
</feature>
<keyword evidence="2" id="KW-0812">Transmembrane</keyword>
<feature type="transmembrane region" description="Helical" evidence="2">
    <location>
        <begin position="119"/>
        <end position="144"/>
    </location>
</feature>
<feature type="transmembrane region" description="Helical" evidence="2">
    <location>
        <begin position="179"/>
        <end position="200"/>
    </location>
</feature>
<feature type="compositionally biased region" description="Low complexity" evidence="1">
    <location>
        <begin position="280"/>
        <end position="299"/>
    </location>
</feature>
<keyword evidence="2" id="KW-1133">Transmembrane helix</keyword>
<feature type="region of interest" description="Disordered" evidence="1">
    <location>
        <begin position="225"/>
        <end position="355"/>
    </location>
</feature>
<dbReference type="GeneID" id="36570011"/>
<dbReference type="RefSeq" id="XP_024719005.1">
    <property type="nucleotide sequence ID" value="XM_024861930.1"/>
</dbReference>
<gene>
    <name evidence="3" type="ORF">M430DRAFT_124849</name>
</gene>
<keyword evidence="2" id="KW-0472">Membrane</keyword>
<dbReference type="Proteomes" id="UP000241818">
    <property type="component" value="Unassembled WGS sequence"/>
</dbReference>
<keyword evidence="4" id="KW-1185">Reference proteome</keyword>
<evidence type="ECO:0000256" key="1">
    <source>
        <dbReference type="SAM" id="MobiDB-lite"/>
    </source>
</evidence>
<evidence type="ECO:0000256" key="2">
    <source>
        <dbReference type="SAM" id="Phobius"/>
    </source>
</evidence>
<dbReference type="EMBL" id="KZ679014">
    <property type="protein sequence ID" value="PSS13014.1"/>
    <property type="molecule type" value="Genomic_DNA"/>
</dbReference>
<accession>A0A2T3AWG1</accession>